<feature type="domain" description="Recombinase" evidence="3">
    <location>
        <begin position="173"/>
        <end position="317"/>
    </location>
</feature>
<feature type="domain" description="Resolvase/invertase-type recombinase catalytic" evidence="2">
    <location>
        <begin position="15"/>
        <end position="166"/>
    </location>
</feature>
<name>A0ABN2R0U8_9ACTN</name>
<organism evidence="4 5">
    <name type="scientific">Catenulispora subtropica</name>
    <dbReference type="NCBI Taxonomy" id="450798"/>
    <lineage>
        <taxon>Bacteria</taxon>
        <taxon>Bacillati</taxon>
        <taxon>Actinomycetota</taxon>
        <taxon>Actinomycetes</taxon>
        <taxon>Catenulisporales</taxon>
        <taxon>Catenulisporaceae</taxon>
        <taxon>Catenulispora</taxon>
    </lineage>
</organism>
<dbReference type="PROSITE" id="PS51736">
    <property type="entry name" value="RECOMBINASES_3"/>
    <property type="match status" value="1"/>
</dbReference>
<sequence length="467" mass="50654">MNGTTKITRSHLERVALIYVRQSTVAQVREHAESTMRQYDLAGTAASLGWPPQRVTVIDADLGLSGRTAAGRGGFQEVVTRVCLGEVGAIVGLEASRLARSSADFTRLLEIARLSDTSLIDEDGVYDLADINDRLVLGLKGQMSETEIHLLKARLDGAKKAAAARGDLAVRLPVGYLYDADGEVAIDPDAEVVAAVTDVFTEFTRTGSAYAVVSAFAGRPFPYRVHDGPFHGQLRWSVLTHDRVLSILANPAYAGAYAYGRRPSAQRLQPDGSVRTVTGTRTREQWPVLIPDHHPAFISWEQYEADETERAANHTRAGARPPREGSALCQGIIVCGSCGAPMRTHYPHATHHYTNYFCGASAKTHQLQSTTCRTVPAGPVDAAVAGLLLAALTLPRSRIRWLPSMRSSCAPPALSAPPRWRANAPTTRPTAPNAPSARSNRRTGWWLGPWKPAGKRPWLSLPTPRTP</sequence>
<dbReference type="InterPro" id="IPR025827">
    <property type="entry name" value="Zn_ribbon_recom_dom"/>
</dbReference>
<dbReference type="PANTHER" id="PTHR30461">
    <property type="entry name" value="DNA-INVERTASE FROM LAMBDOID PROPHAGE"/>
    <property type="match status" value="1"/>
</dbReference>
<evidence type="ECO:0008006" key="6">
    <source>
        <dbReference type="Google" id="ProtNLM"/>
    </source>
</evidence>
<dbReference type="InterPro" id="IPR006119">
    <property type="entry name" value="Resolv_N"/>
</dbReference>
<feature type="region of interest" description="Disordered" evidence="1">
    <location>
        <begin position="411"/>
        <end position="467"/>
    </location>
</feature>
<dbReference type="InterPro" id="IPR038109">
    <property type="entry name" value="DNA_bind_recomb_sf"/>
</dbReference>
<gene>
    <name evidence="4" type="ORF">GCM10009838_17750</name>
</gene>
<evidence type="ECO:0000259" key="2">
    <source>
        <dbReference type="PROSITE" id="PS51736"/>
    </source>
</evidence>
<dbReference type="Gene3D" id="3.90.1750.20">
    <property type="entry name" value="Putative Large Serine Recombinase, Chain B, Domain 2"/>
    <property type="match status" value="1"/>
</dbReference>
<evidence type="ECO:0000259" key="3">
    <source>
        <dbReference type="PROSITE" id="PS51737"/>
    </source>
</evidence>
<proteinExistence type="predicted"/>
<feature type="compositionally biased region" description="Low complexity" evidence="1">
    <location>
        <begin position="411"/>
        <end position="438"/>
    </location>
</feature>
<dbReference type="CDD" id="cd00338">
    <property type="entry name" value="Ser_Recombinase"/>
    <property type="match status" value="1"/>
</dbReference>
<dbReference type="PROSITE" id="PS51737">
    <property type="entry name" value="RECOMBINASE_DNA_BIND"/>
    <property type="match status" value="1"/>
</dbReference>
<dbReference type="Pfam" id="PF07508">
    <property type="entry name" value="Recombinase"/>
    <property type="match status" value="1"/>
</dbReference>
<evidence type="ECO:0000313" key="5">
    <source>
        <dbReference type="Proteomes" id="UP001499854"/>
    </source>
</evidence>
<dbReference type="Pfam" id="PF13408">
    <property type="entry name" value="Zn_ribbon_recom"/>
    <property type="match status" value="1"/>
</dbReference>
<dbReference type="PANTHER" id="PTHR30461:SF23">
    <property type="entry name" value="DNA RECOMBINASE-RELATED"/>
    <property type="match status" value="1"/>
</dbReference>
<evidence type="ECO:0000256" key="1">
    <source>
        <dbReference type="SAM" id="MobiDB-lite"/>
    </source>
</evidence>
<reference evidence="4 5" key="1">
    <citation type="journal article" date="2019" name="Int. J. Syst. Evol. Microbiol.">
        <title>The Global Catalogue of Microorganisms (GCM) 10K type strain sequencing project: providing services to taxonomists for standard genome sequencing and annotation.</title>
        <authorList>
            <consortium name="The Broad Institute Genomics Platform"/>
            <consortium name="The Broad Institute Genome Sequencing Center for Infectious Disease"/>
            <person name="Wu L."/>
            <person name="Ma J."/>
        </authorList>
    </citation>
    <scope>NUCLEOTIDE SEQUENCE [LARGE SCALE GENOMIC DNA]</scope>
    <source>
        <strain evidence="4 5">JCM 16013</strain>
    </source>
</reference>
<dbReference type="Gene3D" id="3.40.50.1390">
    <property type="entry name" value="Resolvase, N-terminal catalytic domain"/>
    <property type="match status" value="1"/>
</dbReference>
<dbReference type="RefSeq" id="WP_344656463.1">
    <property type="nucleotide sequence ID" value="NZ_BAAAQM010000007.1"/>
</dbReference>
<dbReference type="SMART" id="SM00857">
    <property type="entry name" value="Resolvase"/>
    <property type="match status" value="1"/>
</dbReference>
<protein>
    <recommendedName>
        <fullName evidence="6">Resolvase domain protein</fullName>
    </recommendedName>
</protein>
<dbReference type="InterPro" id="IPR036162">
    <property type="entry name" value="Resolvase-like_N_sf"/>
</dbReference>
<keyword evidence="5" id="KW-1185">Reference proteome</keyword>
<accession>A0ABN2R0U8</accession>
<dbReference type="Proteomes" id="UP001499854">
    <property type="component" value="Unassembled WGS sequence"/>
</dbReference>
<dbReference type="Pfam" id="PF00239">
    <property type="entry name" value="Resolvase"/>
    <property type="match status" value="1"/>
</dbReference>
<dbReference type="InterPro" id="IPR050639">
    <property type="entry name" value="SSR_resolvase"/>
</dbReference>
<dbReference type="EMBL" id="BAAAQM010000007">
    <property type="protein sequence ID" value="GAA1961584.1"/>
    <property type="molecule type" value="Genomic_DNA"/>
</dbReference>
<comment type="caution">
    <text evidence="4">The sequence shown here is derived from an EMBL/GenBank/DDBJ whole genome shotgun (WGS) entry which is preliminary data.</text>
</comment>
<dbReference type="InterPro" id="IPR011109">
    <property type="entry name" value="DNA_bind_recombinase_dom"/>
</dbReference>
<evidence type="ECO:0000313" key="4">
    <source>
        <dbReference type="EMBL" id="GAA1961584.1"/>
    </source>
</evidence>
<dbReference type="SUPFAM" id="SSF53041">
    <property type="entry name" value="Resolvase-like"/>
    <property type="match status" value="1"/>
</dbReference>